<proteinExistence type="predicted"/>
<comment type="caution">
    <text evidence="2">The sequence shown here is derived from an EMBL/GenBank/DDBJ whole genome shotgun (WGS) entry which is preliminary data.</text>
</comment>
<dbReference type="GO" id="GO:0004803">
    <property type="term" value="F:transposase activity"/>
    <property type="evidence" value="ECO:0007669"/>
    <property type="project" value="TreeGrafter"/>
</dbReference>
<dbReference type="Proteomes" id="UP000029453">
    <property type="component" value="Unassembled WGS sequence"/>
</dbReference>
<feature type="domain" description="Integrase catalytic" evidence="1">
    <location>
        <begin position="29"/>
        <end position="135"/>
    </location>
</feature>
<dbReference type="PROSITE" id="PS50994">
    <property type="entry name" value="INTEGRASE"/>
    <property type="match status" value="1"/>
</dbReference>
<dbReference type="GO" id="GO:0032196">
    <property type="term" value="P:transposition"/>
    <property type="evidence" value="ECO:0007669"/>
    <property type="project" value="TreeGrafter"/>
</dbReference>
<protein>
    <submittedName>
        <fullName evidence="2">Transposase and inactivated derivative</fullName>
    </submittedName>
</protein>
<dbReference type="GO" id="GO:0005829">
    <property type="term" value="C:cytosol"/>
    <property type="evidence" value="ECO:0007669"/>
    <property type="project" value="TreeGrafter"/>
</dbReference>
<reference evidence="2 3" key="1">
    <citation type="submission" date="2012-10" db="EMBL/GenBank/DDBJ databases">
        <title>Draft Genome Sequence of Paenibacillus popilliae ATCC 14706T.</title>
        <authorList>
            <person name="Iiyama K."/>
            <person name="Mori K."/>
            <person name="Mon H."/>
            <person name="Chieda Y."/>
            <person name="Lee J.M."/>
            <person name="Kusakabe T."/>
            <person name="Tashiro K."/>
            <person name="Asano S."/>
            <person name="Yasunaga-Aoki C."/>
            <person name="Shimizu S."/>
        </authorList>
    </citation>
    <scope>NUCLEOTIDE SEQUENCE [LARGE SCALE GENOMIC DNA]</scope>
    <source>
        <strain evidence="2 3">ATCC 14706</strain>
    </source>
</reference>
<evidence type="ECO:0000313" key="3">
    <source>
        <dbReference type="Proteomes" id="UP000029453"/>
    </source>
</evidence>
<organism evidence="2 3">
    <name type="scientific">Paenibacillus popilliae ATCC 14706</name>
    <dbReference type="NCBI Taxonomy" id="1212764"/>
    <lineage>
        <taxon>Bacteria</taxon>
        <taxon>Bacillati</taxon>
        <taxon>Bacillota</taxon>
        <taxon>Bacilli</taxon>
        <taxon>Bacillales</taxon>
        <taxon>Paenibacillaceae</taxon>
        <taxon>Paenibacillus</taxon>
    </lineage>
</organism>
<sequence length="135" mass="15188">MHKPYLLLYIDKIAWLQNSALFDCQKQAISQRPKEVRSRETFGHWELDTVVSGRGKSKGCVATFVERKTRLYTAILMPDRTALSMEIAFGVAAAQYPTGAFQTATADRGKEFACYASLEATHGVQVYFADPTRFQ</sequence>
<dbReference type="InterPro" id="IPR051917">
    <property type="entry name" value="Transposase-Integrase"/>
</dbReference>
<name>M9M7D0_PAEPP</name>
<dbReference type="InterPro" id="IPR001584">
    <property type="entry name" value="Integrase_cat-core"/>
</dbReference>
<dbReference type="InterPro" id="IPR053392">
    <property type="entry name" value="Transposase_IS30-like"/>
</dbReference>
<dbReference type="AlphaFoldDB" id="M9M7D0"/>
<gene>
    <name evidence="2" type="ORF">PPOP_2997</name>
</gene>
<dbReference type="InterPro" id="IPR012337">
    <property type="entry name" value="RNaseH-like_sf"/>
</dbReference>
<evidence type="ECO:0000313" key="2">
    <source>
        <dbReference type="EMBL" id="GAC43598.1"/>
    </source>
</evidence>
<dbReference type="Pfam" id="PF00665">
    <property type="entry name" value="rve"/>
    <property type="match status" value="1"/>
</dbReference>
<keyword evidence="3" id="KW-1185">Reference proteome</keyword>
<dbReference type="PANTHER" id="PTHR10948:SF23">
    <property type="entry name" value="TRANSPOSASE INSI FOR INSERTION SEQUENCE ELEMENT IS30A-RELATED"/>
    <property type="match status" value="1"/>
</dbReference>
<dbReference type="SUPFAM" id="SSF53098">
    <property type="entry name" value="Ribonuclease H-like"/>
    <property type="match status" value="1"/>
</dbReference>
<dbReference type="EMBL" id="BALG01000228">
    <property type="protein sequence ID" value="GAC43598.1"/>
    <property type="molecule type" value="Genomic_DNA"/>
</dbReference>
<evidence type="ECO:0000259" key="1">
    <source>
        <dbReference type="PROSITE" id="PS50994"/>
    </source>
</evidence>
<dbReference type="NCBIfam" id="NF033563">
    <property type="entry name" value="transpos_IS30"/>
    <property type="match status" value="1"/>
</dbReference>
<dbReference type="GO" id="GO:0015074">
    <property type="term" value="P:DNA integration"/>
    <property type="evidence" value="ECO:0007669"/>
    <property type="project" value="InterPro"/>
</dbReference>
<dbReference type="PANTHER" id="PTHR10948">
    <property type="entry name" value="TRANSPOSASE"/>
    <property type="match status" value="1"/>
</dbReference>
<accession>M9M7D0</accession>